<evidence type="ECO:0000256" key="3">
    <source>
        <dbReference type="ARBA" id="ARBA00022692"/>
    </source>
</evidence>
<organism evidence="7 8">
    <name type="scientific">Actinokineospora bangkokensis</name>
    <dbReference type="NCBI Taxonomy" id="1193682"/>
    <lineage>
        <taxon>Bacteria</taxon>
        <taxon>Bacillati</taxon>
        <taxon>Actinomycetota</taxon>
        <taxon>Actinomycetes</taxon>
        <taxon>Pseudonocardiales</taxon>
        <taxon>Pseudonocardiaceae</taxon>
        <taxon>Actinokineospora</taxon>
    </lineage>
</organism>
<keyword evidence="3 6" id="KW-0812">Transmembrane</keyword>
<reference evidence="7 8" key="1">
    <citation type="submission" date="2016-10" db="EMBL/GenBank/DDBJ databases">
        <title>The Draft Genome Sequence of Actinokineospora bangkokensis 44EHWT reveals the biosynthetic pathway of antifungal compounds Thailandins with unusual extender unit butylmalonyl-CoA.</title>
        <authorList>
            <person name="Greule A."/>
            <person name="Intra B."/>
            <person name="Flemming S."/>
            <person name="Rommel M.G."/>
            <person name="Panbangred W."/>
            <person name="Bechthold A."/>
        </authorList>
    </citation>
    <scope>NUCLEOTIDE SEQUENCE [LARGE SCALE GENOMIC DNA]</scope>
    <source>
        <strain evidence="7 8">44EHW</strain>
    </source>
</reference>
<dbReference type="GO" id="GO:0005886">
    <property type="term" value="C:plasma membrane"/>
    <property type="evidence" value="ECO:0007669"/>
    <property type="project" value="UniProtKB-SubCell"/>
</dbReference>
<evidence type="ECO:0000256" key="1">
    <source>
        <dbReference type="ARBA" id="ARBA00004651"/>
    </source>
</evidence>
<gene>
    <name evidence="7" type="ORF">BJP25_20385</name>
</gene>
<feature type="transmembrane region" description="Helical" evidence="6">
    <location>
        <begin position="313"/>
        <end position="334"/>
    </location>
</feature>
<evidence type="ECO:0000256" key="2">
    <source>
        <dbReference type="ARBA" id="ARBA00022475"/>
    </source>
</evidence>
<keyword evidence="2" id="KW-1003">Cell membrane</keyword>
<name>A0A1Q9LK65_9PSEU</name>
<dbReference type="EMBL" id="MKQR01000016">
    <property type="protein sequence ID" value="OLR92441.1"/>
    <property type="molecule type" value="Genomic_DNA"/>
</dbReference>
<comment type="caution">
    <text evidence="7">The sequence shown here is derived from an EMBL/GenBank/DDBJ whole genome shotgun (WGS) entry which is preliminary data.</text>
</comment>
<feature type="transmembrane region" description="Helical" evidence="6">
    <location>
        <begin position="65"/>
        <end position="85"/>
    </location>
</feature>
<protein>
    <recommendedName>
        <fullName evidence="9">Polysaccharide biosynthesis protein C-terminal domain-containing protein</fullName>
    </recommendedName>
</protein>
<dbReference type="RefSeq" id="WP_075975584.1">
    <property type="nucleotide sequence ID" value="NZ_MKQR01000016.1"/>
</dbReference>
<evidence type="ECO:0000256" key="4">
    <source>
        <dbReference type="ARBA" id="ARBA00022989"/>
    </source>
</evidence>
<keyword evidence="8" id="KW-1185">Reference proteome</keyword>
<keyword evidence="5 6" id="KW-0472">Membrane</keyword>
<dbReference type="InterPro" id="IPR050833">
    <property type="entry name" value="Poly_Biosynth_Transport"/>
</dbReference>
<evidence type="ECO:0000256" key="5">
    <source>
        <dbReference type="ARBA" id="ARBA00023136"/>
    </source>
</evidence>
<evidence type="ECO:0000256" key="6">
    <source>
        <dbReference type="SAM" id="Phobius"/>
    </source>
</evidence>
<dbReference type="AlphaFoldDB" id="A0A1Q9LK65"/>
<feature type="transmembrane region" description="Helical" evidence="6">
    <location>
        <begin position="405"/>
        <end position="423"/>
    </location>
</feature>
<feature type="transmembrane region" description="Helical" evidence="6">
    <location>
        <begin position="25"/>
        <end position="45"/>
    </location>
</feature>
<keyword evidence="4 6" id="KW-1133">Transmembrane helix</keyword>
<dbReference type="OrthoDB" id="30633at2"/>
<dbReference type="STRING" id="1193682.BJP25_20385"/>
<evidence type="ECO:0000313" key="8">
    <source>
        <dbReference type="Proteomes" id="UP000186040"/>
    </source>
</evidence>
<accession>A0A1Q9LK65</accession>
<comment type="subcellular location">
    <subcellularLocation>
        <location evidence="1">Cell membrane</location>
        <topology evidence="1">Multi-pass membrane protein</topology>
    </subcellularLocation>
</comment>
<feature type="transmembrane region" description="Helical" evidence="6">
    <location>
        <begin position="378"/>
        <end position="399"/>
    </location>
</feature>
<sequence length="429" mass="44185">MSTAAPAAPAGLRARLATDPMLRNSLSIMATSVVTSLLGYVFWLVVARTAGPGVSGAGAAATSALQAAAVFAAVGAAAAMVEWLPRSTSSTQWRSRLTVGVVVAAVGGLLGGIVVVVLLGHVLGTLPALTPPAGAVLFCLGTVFFAVGTVYDYAAVAEKSGAVMLGRNTLFTGLRIPLVVLPWLLPGTGDQVLTSWAVGAGLSLLLPLAGFRRSEHGRSVRPVFAGFGHSLRELRTSLLGQHFVTIAAMLATYLLPILVVARVSAEANAYFYATWMLGAVFFMVSPAVSTSLFAQAAEDPAAAAGAAVRSFRIIGALLALPILVYLLGGGLLLSLFGPEYPAQGRFLLVLLTLSAIPDAVTNIAVAVLRATARVRAALWLNTAMLVAAVAASWALLPVLGIEAVGWAWLGAQTAGALWVAASWRRISRP</sequence>
<dbReference type="PANTHER" id="PTHR30250">
    <property type="entry name" value="PST FAMILY PREDICTED COLANIC ACID TRANSPORTER"/>
    <property type="match status" value="1"/>
</dbReference>
<dbReference type="PANTHER" id="PTHR30250:SF26">
    <property type="entry name" value="PSMA PROTEIN"/>
    <property type="match status" value="1"/>
</dbReference>
<evidence type="ECO:0008006" key="9">
    <source>
        <dbReference type="Google" id="ProtNLM"/>
    </source>
</evidence>
<evidence type="ECO:0000313" key="7">
    <source>
        <dbReference type="EMBL" id="OLR92441.1"/>
    </source>
</evidence>
<feature type="transmembrane region" description="Helical" evidence="6">
    <location>
        <begin position="168"/>
        <end position="185"/>
    </location>
</feature>
<feature type="transmembrane region" description="Helical" evidence="6">
    <location>
        <begin position="269"/>
        <end position="293"/>
    </location>
</feature>
<proteinExistence type="predicted"/>
<feature type="transmembrane region" description="Helical" evidence="6">
    <location>
        <begin position="242"/>
        <end position="263"/>
    </location>
</feature>
<dbReference type="Proteomes" id="UP000186040">
    <property type="component" value="Unassembled WGS sequence"/>
</dbReference>
<feature type="transmembrane region" description="Helical" evidence="6">
    <location>
        <begin position="346"/>
        <end position="366"/>
    </location>
</feature>
<feature type="transmembrane region" description="Helical" evidence="6">
    <location>
        <begin position="135"/>
        <end position="156"/>
    </location>
</feature>
<feature type="transmembrane region" description="Helical" evidence="6">
    <location>
        <begin position="191"/>
        <end position="211"/>
    </location>
</feature>
<feature type="transmembrane region" description="Helical" evidence="6">
    <location>
        <begin position="97"/>
        <end position="123"/>
    </location>
</feature>